<evidence type="ECO:0000259" key="15">
    <source>
        <dbReference type="PROSITE" id="PS50271"/>
    </source>
</evidence>
<dbReference type="PROSITE" id="PS50030">
    <property type="entry name" value="UBA"/>
    <property type="match status" value="2"/>
</dbReference>
<dbReference type="InterPro" id="IPR038765">
    <property type="entry name" value="Papain-like_cys_pep_sf"/>
</dbReference>
<evidence type="ECO:0000256" key="6">
    <source>
        <dbReference type="ARBA" id="ARBA00022723"/>
    </source>
</evidence>
<dbReference type="PROSITE" id="PS00972">
    <property type="entry name" value="USP_1"/>
    <property type="match status" value="1"/>
</dbReference>
<dbReference type="GO" id="GO:0032526">
    <property type="term" value="P:response to retinoic acid"/>
    <property type="evidence" value="ECO:0007669"/>
    <property type="project" value="TreeGrafter"/>
</dbReference>
<dbReference type="InterPro" id="IPR028889">
    <property type="entry name" value="USP"/>
</dbReference>
<dbReference type="CDD" id="cd14294">
    <property type="entry name" value="UBA1_UBP5_like"/>
    <property type="match status" value="1"/>
</dbReference>
<dbReference type="Gene3D" id="3.30.40.10">
    <property type="entry name" value="Zinc/RING finger domain, C3HC4 (zinc finger)"/>
    <property type="match status" value="2"/>
</dbReference>
<dbReference type="InterPro" id="IPR001607">
    <property type="entry name" value="Znf_UBP"/>
</dbReference>
<dbReference type="InterPro" id="IPR009060">
    <property type="entry name" value="UBA-like_sf"/>
</dbReference>
<evidence type="ECO:0000256" key="8">
    <source>
        <dbReference type="ARBA" id="ARBA00022801"/>
    </source>
</evidence>
<evidence type="ECO:0000256" key="4">
    <source>
        <dbReference type="ARBA" id="ARBA00012759"/>
    </source>
</evidence>
<dbReference type="AlphaFoldDB" id="A0AAD9US54"/>
<dbReference type="CDD" id="cd02658">
    <property type="entry name" value="Peptidase_C19B"/>
    <property type="match status" value="1"/>
</dbReference>
<evidence type="ECO:0000256" key="12">
    <source>
        <dbReference type="SAM" id="MobiDB-lite"/>
    </source>
</evidence>
<dbReference type="SUPFAM" id="SSF57850">
    <property type="entry name" value="RING/U-box"/>
    <property type="match status" value="1"/>
</dbReference>
<comment type="similarity">
    <text evidence="3">Belongs to the peptidase C19 family.</text>
</comment>
<comment type="caution">
    <text evidence="16">The sequence shown here is derived from an EMBL/GenBank/DDBJ whole genome shotgun (WGS) entry which is preliminary data.</text>
</comment>
<dbReference type="PANTHER" id="PTHR48070">
    <property type="entry name" value="ESTERASE OVCA2"/>
    <property type="match status" value="1"/>
</dbReference>
<dbReference type="Gene3D" id="1.10.8.10">
    <property type="entry name" value="DNA helicase RuvA subunit, C-terminal domain"/>
    <property type="match status" value="2"/>
</dbReference>
<keyword evidence="8 16" id="KW-0378">Hydrolase</keyword>
<dbReference type="SUPFAM" id="SSF46934">
    <property type="entry name" value="UBA-like"/>
    <property type="match status" value="1"/>
</dbReference>
<dbReference type="Pfam" id="PF22562">
    <property type="entry name" value="UBA_7"/>
    <property type="match status" value="1"/>
</dbReference>
<comment type="catalytic activity">
    <reaction evidence="1">
        <text>Thiol-dependent hydrolysis of ester, thioester, amide, peptide and isopeptide bonds formed by the C-terminal Gly of ubiquitin (a 76-residue protein attached to proteins as an intracellular targeting signal).</text>
        <dbReference type="EC" id="3.4.19.12"/>
    </reaction>
</comment>
<dbReference type="InterPro" id="IPR041432">
    <property type="entry name" value="UBP13_Znf-UBP_var"/>
</dbReference>
<organism evidence="16 17">
    <name type="scientific">Acropora cervicornis</name>
    <name type="common">Staghorn coral</name>
    <dbReference type="NCBI Taxonomy" id="6130"/>
    <lineage>
        <taxon>Eukaryota</taxon>
        <taxon>Metazoa</taxon>
        <taxon>Cnidaria</taxon>
        <taxon>Anthozoa</taxon>
        <taxon>Hexacorallia</taxon>
        <taxon>Scleractinia</taxon>
        <taxon>Astrocoeniina</taxon>
        <taxon>Acroporidae</taxon>
        <taxon>Acropora</taxon>
    </lineage>
</organism>
<dbReference type="FunFam" id="1.10.8.10:FF:000016">
    <property type="entry name" value="Ubiquitin carboxyl-terminal hydrolase"/>
    <property type="match status" value="1"/>
</dbReference>
<name>A0AAD9US54_ACRCE</name>
<dbReference type="GO" id="GO:0005737">
    <property type="term" value="C:cytoplasm"/>
    <property type="evidence" value="ECO:0007669"/>
    <property type="project" value="TreeGrafter"/>
</dbReference>
<dbReference type="InterPro" id="IPR013083">
    <property type="entry name" value="Znf_RING/FYVE/PHD"/>
</dbReference>
<evidence type="ECO:0000256" key="11">
    <source>
        <dbReference type="PROSITE-ProRule" id="PRU00502"/>
    </source>
</evidence>
<dbReference type="GO" id="GO:0008270">
    <property type="term" value="F:zinc ion binding"/>
    <property type="evidence" value="ECO:0007669"/>
    <property type="project" value="UniProtKB-KW"/>
</dbReference>
<evidence type="ECO:0000256" key="1">
    <source>
        <dbReference type="ARBA" id="ARBA00000707"/>
    </source>
</evidence>
<evidence type="ECO:0000256" key="9">
    <source>
        <dbReference type="ARBA" id="ARBA00022807"/>
    </source>
</evidence>
<keyword evidence="6" id="KW-0479">Metal-binding</keyword>
<dbReference type="Pfam" id="PF03959">
    <property type="entry name" value="FSH1"/>
    <property type="match status" value="1"/>
</dbReference>
<keyword evidence="5" id="KW-0645">Protease</keyword>
<dbReference type="InterPro" id="IPR005645">
    <property type="entry name" value="FSH-like_dom"/>
</dbReference>
<gene>
    <name evidence="16" type="ORF">P5673_032009</name>
</gene>
<reference evidence="16" key="2">
    <citation type="journal article" date="2023" name="Science">
        <title>Genomic signatures of disease resistance in endangered staghorn corals.</title>
        <authorList>
            <person name="Vollmer S.V."/>
            <person name="Selwyn J.D."/>
            <person name="Despard B.A."/>
            <person name="Roesel C.L."/>
        </authorList>
    </citation>
    <scope>NUCLEOTIDE SEQUENCE</scope>
    <source>
        <strain evidence="16">K2</strain>
    </source>
</reference>
<dbReference type="EC" id="3.4.19.12" evidence="4"/>
<dbReference type="InterPro" id="IPR001394">
    <property type="entry name" value="Peptidase_C19_UCH"/>
</dbReference>
<dbReference type="GO" id="GO:0006508">
    <property type="term" value="P:proteolysis"/>
    <property type="evidence" value="ECO:0007669"/>
    <property type="project" value="UniProtKB-KW"/>
</dbReference>
<evidence type="ECO:0000256" key="3">
    <source>
        <dbReference type="ARBA" id="ARBA00009085"/>
    </source>
</evidence>
<evidence type="ECO:0000256" key="5">
    <source>
        <dbReference type="ARBA" id="ARBA00022670"/>
    </source>
</evidence>
<dbReference type="PANTHER" id="PTHR48070:SF6">
    <property type="entry name" value="ESTERASE OVCA2"/>
    <property type="match status" value="1"/>
</dbReference>
<dbReference type="Proteomes" id="UP001249851">
    <property type="component" value="Unassembled WGS sequence"/>
</dbReference>
<evidence type="ECO:0000259" key="13">
    <source>
        <dbReference type="PROSITE" id="PS50030"/>
    </source>
</evidence>
<feature type="domain" description="UBA" evidence="13">
    <location>
        <begin position="938"/>
        <end position="979"/>
    </location>
</feature>
<evidence type="ECO:0000256" key="2">
    <source>
        <dbReference type="ARBA" id="ARBA00005863"/>
    </source>
</evidence>
<dbReference type="Gene3D" id="3.40.50.1820">
    <property type="entry name" value="alpha/beta hydrolase"/>
    <property type="match status" value="1"/>
</dbReference>
<feature type="domain" description="UBP-type" evidence="15">
    <location>
        <begin position="513"/>
        <end position="627"/>
    </location>
</feature>
<reference evidence="16" key="1">
    <citation type="journal article" date="2023" name="G3 (Bethesda)">
        <title>Whole genome assembly and annotation of the endangered Caribbean coral Acropora cervicornis.</title>
        <authorList>
            <person name="Selwyn J.D."/>
            <person name="Vollmer S.V."/>
        </authorList>
    </citation>
    <scope>NUCLEOTIDE SEQUENCE</scope>
    <source>
        <strain evidence="16">K2</strain>
    </source>
</reference>
<dbReference type="SUPFAM" id="SSF53474">
    <property type="entry name" value="alpha/beta-Hydrolases"/>
    <property type="match status" value="1"/>
</dbReference>
<evidence type="ECO:0000256" key="10">
    <source>
        <dbReference type="ARBA" id="ARBA00022833"/>
    </source>
</evidence>
<dbReference type="InterPro" id="IPR050593">
    <property type="entry name" value="LovG"/>
</dbReference>
<keyword evidence="17" id="KW-1185">Reference proteome</keyword>
<dbReference type="InterPro" id="IPR015940">
    <property type="entry name" value="UBA"/>
</dbReference>
<protein>
    <recommendedName>
        <fullName evidence="4">ubiquitinyl hydrolase 1</fullName>
        <ecNumber evidence="4">3.4.19.12</ecNumber>
    </recommendedName>
</protein>
<dbReference type="SUPFAM" id="SSF54001">
    <property type="entry name" value="Cysteine proteinases"/>
    <property type="match status" value="1"/>
</dbReference>
<keyword evidence="10" id="KW-0862">Zinc</keyword>
<dbReference type="CDD" id="cd14386">
    <property type="entry name" value="UBA2_UBP5"/>
    <property type="match status" value="1"/>
</dbReference>
<dbReference type="SMART" id="SM00165">
    <property type="entry name" value="UBA"/>
    <property type="match status" value="2"/>
</dbReference>
<accession>A0AAD9US54</accession>
<dbReference type="Gene3D" id="3.90.70.10">
    <property type="entry name" value="Cysteine proteinases"/>
    <property type="match status" value="1"/>
</dbReference>
<dbReference type="EMBL" id="JARQWQ010000162">
    <property type="protein sequence ID" value="KAK2547921.1"/>
    <property type="molecule type" value="Genomic_DNA"/>
</dbReference>
<feature type="domain" description="UBA" evidence="13">
    <location>
        <begin position="1001"/>
        <end position="1041"/>
    </location>
</feature>
<comment type="similarity">
    <text evidence="2">Belongs to the LovG family.</text>
</comment>
<dbReference type="Pfam" id="PF00443">
    <property type="entry name" value="UCH"/>
    <property type="match status" value="1"/>
</dbReference>
<evidence type="ECO:0000313" key="17">
    <source>
        <dbReference type="Proteomes" id="UP001249851"/>
    </source>
</evidence>
<evidence type="ECO:0000256" key="7">
    <source>
        <dbReference type="ARBA" id="ARBA00022771"/>
    </source>
</evidence>
<feature type="domain" description="USP" evidence="14">
    <location>
        <begin position="633"/>
        <end position="1097"/>
    </location>
</feature>
<keyword evidence="7 11" id="KW-0863">Zinc-finger</keyword>
<dbReference type="GO" id="GO:0004843">
    <property type="term" value="F:cysteine-type deubiquitinase activity"/>
    <property type="evidence" value="ECO:0007669"/>
    <property type="project" value="UniProtKB-EC"/>
</dbReference>
<feature type="region of interest" description="Disordered" evidence="12">
    <location>
        <begin position="1046"/>
        <end position="1065"/>
    </location>
</feature>
<dbReference type="GO" id="GO:0005634">
    <property type="term" value="C:nucleus"/>
    <property type="evidence" value="ECO:0007669"/>
    <property type="project" value="TreeGrafter"/>
</dbReference>
<dbReference type="Pfam" id="PF17807">
    <property type="entry name" value="zf-UBP_var"/>
    <property type="match status" value="1"/>
</dbReference>
<proteinExistence type="inferred from homology"/>
<dbReference type="PROSITE" id="PS50271">
    <property type="entry name" value="ZF_UBP"/>
    <property type="match status" value="1"/>
</dbReference>
<dbReference type="GO" id="GO:0016579">
    <property type="term" value="P:protein deubiquitination"/>
    <property type="evidence" value="ECO:0007669"/>
    <property type="project" value="InterPro"/>
</dbReference>
<sequence>MDMIDSTTLCGKPLPTAIFSPRDFSWRNTSLVPGISSLIEERCFLRKSLKSLNRTSTSTLEDESGQSSFLMMPLIASFFSKPRYLLTVSGSILYPCLLKVSFMATVTRGIPWILSSTVVPARSNITNFITVFLSSAMFKYSEPVIQQDASRTFLLGPSFFQISKVTIMADSLKILVLHGYRQSAQTCKEKLGAFRKGLKKLPLEFVYITAPNKIPCNDGGVVEGSNEYGWWFSTEDDTYDPLTPTDVTKGFGESLEGPFDGVLGFSQGACFLSILCALREQGDLQFKFAILVAGFKSRSTSHGVYYSTQIKFPTLHVFGDTDKVIPKENSEVLLQHYSSTTILNHPGGQTFHSHPSTTEKGLCRIPAAVYRKYLTFFAYQTLQLNRESSMDYLKSSSIRVPQGGDKVHKDECVYCFNSPPQAEQDNITEFPPKKKPTRLAIGVEGGFDVDKMKVEYDEVNSLVVFGTSGDPHIIPLPNVDIPLQVQLSIAGVVTADTAAYKEQVESWDGEKRVVSKHASNLLQLDNGVKVPPRGWTCAKCDMKENLWLNLTDGTILCGRRYFDDVFSYDEDDMVEDPNLAQHLAHFGINITQMEKTDKTMAELEIDINMRIREWDVIQEAGKKLTPLYGPGYTGLKNLGNSCYMNSVMQVLFSLPEFKHRYGDRCDFIFSKAPADPTRDFDTQMAKFADGDQDGIAPQMFKSVIGRGHPEFSTNRQQDAQEFFMHLLSLMDRTERTASGPLNPVDSFRFQVEERTQCMQSGNVRYNSREDTLLSLSIPMEAVLNKDEVAASELKQKEAEAKKERLDPSLVVRPRVAMSACLEAFAAPEVIEDFYSTALQAKSVAQKSTRFATFPDYLMVQMKKFTLGDDWVPKKLEPLVFSQTKKNCRNKSKLLLQASRIIFRYLLAIVTSMFPLGGGVAQSRVNVSMVSCVVAPEIQIDESIVMQLVSMGFDMEGCRKAVYHTNNQGIEPAMNWVLEHMSDSDFSAPLNIPGSGASGLSAVNEEAVGMIIAMGFTRPQAVKALESTDNNLERAVDWIFSHAHELDSMEEESQGGQETGPQYKDGAGSKWVIFNDRKVALSETPPKEHGYLYLFKRVDS</sequence>
<dbReference type="InterPro" id="IPR018200">
    <property type="entry name" value="USP_CS"/>
</dbReference>
<evidence type="ECO:0000313" key="16">
    <source>
        <dbReference type="EMBL" id="KAK2547921.1"/>
    </source>
</evidence>
<dbReference type="InterPro" id="IPR029058">
    <property type="entry name" value="AB_hydrolase_fold"/>
</dbReference>
<dbReference type="Pfam" id="PF00627">
    <property type="entry name" value="UBA"/>
    <property type="match status" value="1"/>
</dbReference>
<dbReference type="PROSITE" id="PS50235">
    <property type="entry name" value="USP_3"/>
    <property type="match status" value="1"/>
</dbReference>
<evidence type="ECO:0000259" key="14">
    <source>
        <dbReference type="PROSITE" id="PS50235"/>
    </source>
</evidence>
<keyword evidence="9" id="KW-0788">Thiol protease</keyword>